<protein>
    <submittedName>
        <fullName evidence="3">Amidophosphoribosyltransferase</fullName>
    </submittedName>
</protein>
<proteinExistence type="inferred from homology"/>
<reference evidence="3 4" key="1">
    <citation type="journal article" date="2016" name="Front. Microbiol.">
        <title>Genomic Resource of Rice Seed Associated Bacteria.</title>
        <authorList>
            <person name="Midha S."/>
            <person name="Bansal K."/>
            <person name="Sharma S."/>
            <person name="Kumar N."/>
            <person name="Patil P.P."/>
            <person name="Chaudhry V."/>
            <person name="Patil P.B."/>
        </authorList>
    </citation>
    <scope>NUCLEOTIDE SEQUENCE [LARGE SCALE GENOMIC DNA]</scope>
    <source>
        <strain evidence="3 4">NS334</strain>
    </source>
</reference>
<dbReference type="PATRIC" id="fig|869719.3.peg.2057"/>
<dbReference type="PANTHER" id="PTHR47505:SF1">
    <property type="entry name" value="DNA UTILIZATION PROTEIN YHGH"/>
    <property type="match status" value="1"/>
</dbReference>
<dbReference type="SUPFAM" id="SSF53271">
    <property type="entry name" value="PRTase-like"/>
    <property type="match status" value="1"/>
</dbReference>
<dbReference type="InterPro" id="IPR000836">
    <property type="entry name" value="PRTase_dom"/>
</dbReference>
<gene>
    <name evidence="3" type="ORF">NS334_10550</name>
</gene>
<dbReference type="AlphaFoldDB" id="A0A147I1I1"/>
<keyword evidence="3" id="KW-0808">Transferase</keyword>
<dbReference type="Proteomes" id="UP000074310">
    <property type="component" value="Unassembled WGS sequence"/>
</dbReference>
<name>A0A147I1I1_9SPHN</name>
<evidence type="ECO:0000256" key="1">
    <source>
        <dbReference type="ARBA" id="ARBA00008007"/>
    </source>
</evidence>
<comment type="caution">
    <text evidence="3">The sequence shown here is derived from an EMBL/GenBank/DDBJ whole genome shotgun (WGS) entry which is preliminary data.</text>
</comment>
<accession>A0A147I1I1</accession>
<dbReference type="Gene3D" id="3.40.50.2020">
    <property type="match status" value="1"/>
</dbReference>
<dbReference type="InterPro" id="IPR029057">
    <property type="entry name" value="PRTase-like"/>
</dbReference>
<dbReference type="InterPro" id="IPR051910">
    <property type="entry name" value="ComF/GntX_DNA_util-trans"/>
</dbReference>
<keyword evidence="3" id="KW-0328">Glycosyltransferase</keyword>
<feature type="domain" description="Double zinc ribbon" evidence="2">
    <location>
        <begin position="22"/>
        <end position="81"/>
    </location>
</feature>
<organism evidence="3 4">
    <name type="scientific">Sphingomonas endophytica</name>
    <dbReference type="NCBI Taxonomy" id="869719"/>
    <lineage>
        <taxon>Bacteria</taxon>
        <taxon>Pseudomonadati</taxon>
        <taxon>Pseudomonadota</taxon>
        <taxon>Alphaproteobacteria</taxon>
        <taxon>Sphingomonadales</taxon>
        <taxon>Sphingomonadaceae</taxon>
        <taxon>Sphingomonas</taxon>
    </lineage>
</organism>
<evidence type="ECO:0000313" key="3">
    <source>
        <dbReference type="EMBL" id="KTT71404.1"/>
    </source>
</evidence>
<dbReference type="EMBL" id="LDTB01000040">
    <property type="protein sequence ID" value="KTT71404.1"/>
    <property type="molecule type" value="Genomic_DNA"/>
</dbReference>
<dbReference type="RefSeq" id="WP_058755925.1">
    <property type="nucleotide sequence ID" value="NZ_LDTB01000040.1"/>
</dbReference>
<sequence length="254" mass="27409">MGVRRLCPFARRATRSGVLSRLIDLVLPPRCPGCGETVAAQGRFCARCWVSLRFLGPPWCAACNVPFDDHRDPGSCCAACLADPPRHAGVRAAVAYGPVARTVALRLKYAGRTAYADVAASLMRRHLPEGASLLVPVPLHRRRLWWRGYNQAALIAGGLSRLSGLPVETRALERHRATPPLRNRNPRERRAAVSGAFRVPPGASDRLRDRALVLVDDVHTSGATADACVRVLLAAGAASVTILAWARVIEGEAH</sequence>
<dbReference type="OrthoDB" id="9779910at2"/>
<evidence type="ECO:0000313" key="4">
    <source>
        <dbReference type="Proteomes" id="UP000074310"/>
    </source>
</evidence>
<dbReference type="InterPro" id="IPR044005">
    <property type="entry name" value="DZR_2"/>
</dbReference>
<dbReference type="Pfam" id="PF18912">
    <property type="entry name" value="DZR_2"/>
    <property type="match status" value="1"/>
</dbReference>
<dbReference type="GO" id="GO:0016757">
    <property type="term" value="F:glycosyltransferase activity"/>
    <property type="evidence" value="ECO:0007669"/>
    <property type="project" value="UniProtKB-KW"/>
</dbReference>
<evidence type="ECO:0000259" key="2">
    <source>
        <dbReference type="Pfam" id="PF18912"/>
    </source>
</evidence>
<keyword evidence="4" id="KW-1185">Reference proteome</keyword>
<dbReference type="CDD" id="cd06223">
    <property type="entry name" value="PRTases_typeI"/>
    <property type="match status" value="1"/>
</dbReference>
<comment type="similarity">
    <text evidence="1">Belongs to the ComF/GntX family.</text>
</comment>
<dbReference type="PANTHER" id="PTHR47505">
    <property type="entry name" value="DNA UTILIZATION PROTEIN YHGH"/>
    <property type="match status" value="1"/>
</dbReference>